<dbReference type="Pfam" id="PF01484">
    <property type="entry name" value="Col_cuticle_N"/>
    <property type="match status" value="1"/>
</dbReference>
<feature type="transmembrane region" description="Helical" evidence="2">
    <location>
        <begin position="6"/>
        <end position="30"/>
    </location>
</feature>
<keyword evidence="2" id="KW-0472">Membrane</keyword>
<organism evidence="4 5">
    <name type="scientific">Pristionchus fissidentatus</name>
    <dbReference type="NCBI Taxonomy" id="1538716"/>
    <lineage>
        <taxon>Eukaryota</taxon>
        <taxon>Metazoa</taxon>
        <taxon>Ecdysozoa</taxon>
        <taxon>Nematoda</taxon>
        <taxon>Chromadorea</taxon>
        <taxon>Rhabditida</taxon>
        <taxon>Rhabditina</taxon>
        <taxon>Diplogasteromorpha</taxon>
        <taxon>Diplogasteroidea</taxon>
        <taxon>Neodiplogasteridae</taxon>
        <taxon>Pristionchus</taxon>
    </lineage>
</organism>
<dbReference type="GO" id="GO:0042302">
    <property type="term" value="F:structural constituent of cuticle"/>
    <property type="evidence" value="ECO:0007669"/>
    <property type="project" value="InterPro"/>
</dbReference>
<dbReference type="EMBL" id="BTSY01000002">
    <property type="protein sequence ID" value="GMT14891.1"/>
    <property type="molecule type" value="Genomic_DNA"/>
</dbReference>
<keyword evidence="2" id="KW-0812">Transmembrane</keyword>
<keyword evidence="2" id="KW-1133">Transmembrane helix</keyword>
<name>A0AAV5V693_9BILA</name>
<evidence type="ECO:0000313" key="5">
    <source>
        <dbReference type="Proteomes" id="UP001432322"/>
    </source>
</evidence>
<keyword evidence="5" id="KW-1185">Reference proteome</keyword>
<evidence type="ECO:0000256" key="1">
    <source>
        <dbReference type="ARBA" id="ARBA00022737"/>
    </source>
</evidence>
<keyword evidence="1" id="KW-0677">Repeat</keyword>
<protein>
    <recommendedName>
        <fullName evidence="3">Nematode cuticle collagen N-terminal domain-containing protein</fullName>
    </recommendedName>
</protein>
<comment type="caution">
    <text evidence="4">The sequence shown here is derived from an EMBL/GenBank/DDBJ whole genome shotgun (WGS) entry which is preliminary data.</text>
</comment>
<feature type="non-terminal residue" evidence="4">
    <location>
        <position position="98"/>
    </location>
</feature>
<dbReference type="Proteomes" id="UP001432322">
    <property type="component" value="Unassembled WGS sequence"/>
</dbReference>
<sequence length="98" mass="10717">MISSRWTLIFSTVFSTLTLLILIVSLPLFFNRMLKSNSLMLSQLSVCQTDSHSLFKELSRLNHVRISRQSSFGACCSCQHGLAGVVGPPGADGEEGEI</sequence>
<evidence type="ECO:0000313" key="4">
    <source>
        <dbReference type="EMBL" id="GMT14891.1"/>
    </source>
</evidence>
<evidence type="ECO:0000259" key="3">
    <source>
        <dbReference type="SMART" id="SM01088"/>
    </source>
</evidence>
<evidence type="ECO:0000256" key="2">
    <source>
        <dbReference type="SAM" id="Phobius"/>
    </source>
</evidence>
<dbReference type="AlphaFoldDB" id="A0AAV5V693"/>
<proteinExistence type="predicted"/>
<reference evidence="4" key="1">
    <citation type="submission" date="2023-10" db="EMBL/GenBank/DDBJ databases">
        <title>Genome assembly of Pristionchus species.</title>
        <authorList>
            <person name="Yoshida K."/>
            <person name="Sommer R.J."/>
        </authorList>
    </citation>
    <scope>NUCLEOTIDE SEQUENCE</scope>
    <source>
        <strain evidence="4">RS5133</strain>
    </source>
</reference>
<dbReference type="InterPro" id="IPR002486">
    <property type="entry name" value="Col_cuticle_N"/>
</dbReference>
<accession>A0AAV5V693</accession>
<dbReference type="SMART" id="SM01088">
    <property type="entry name" value="Col_cuticle_N"/>
    <property type="match status" value="1"/>
</dbReference>
<feature type="domain" description="Nematode cuticle collagen N-terminal" evidence="3">
    <location>
        <begin position="6"/>
        <end position="58"/>
    </location>
</feature>
<gene>
    <name evidence="4" type="ORF">PFISCL1PPCAC_6188</name>
</gene>